<accession>A0A4P9CCN1</accession>
<feature type="transmembrane region" description="Helical" evidence="1">
    <location>
        <begin position="147"/>
        <end position="169"/>
    </location>
</feature>
<feature type="transmembrane region" description="Helical" evidence="1">
    <location>
        <begin position="20"/>
        <end position="37"/>
    </location>
</feature>
<dbReference type="Proteomes" id="UP000218387">
    <property type="component" value="Chromosome"/>
</dbReference>
<dbReference type="AlphaFoldDB" id="A0A4P9CCN1"/>
<protein>
    <submittedName>
        <fullName evidence="2">ABC transporter permease</fullName>
    </submittedName>
</protein>
<dbReference type="KEGG" id="emt:CPZ25_019155"/>
<keyword evidence="1" id="KW-0472">Membrane</keyword>
<keyword evidence="1" id="KW-1133">Transmembrane helix</keyword>
<feature type="transmembrane region" description="Helical" evidence="1">
    <location>
        <begin position="43"/>
        <end position="68"/>
    </location>
</feature>
<evidence type="ECO:0000313" key="2">
    <source>
        <dbReference type="EMBL" id="QCT73343.1"/>
    </source>
</evidence>
<organism evidence="2 3">
    <name type="scientific">Eubacterium maltosivorans</name>
    <dbReference type="NCBI Taxonomy" id="2041044"/>
    <lineage>
        <taxon>Bacteria</taxon>
        <taxon>Bacillati</taxon>
        <taxon>Bacillota</taxon>
        <taxon>Clostridia</taxon>
        <taxon>Eubacteriales</taxon>
        <taxon>Eubacteriaceae</taxon>
        <taxon>Eubacterium</taxon>
    </lineage>
</organism>
<name>A0A4P9CCN1_EUBML</name>
<dbReference type="RefSeq" id="WP_096918912.1">
    <property type="nucleotide sequence ID" value="NZ_CP029487.1"/>
</dbReference>
<feature type="transmembrane region" description="Helical" evidence="1">
    <location>
        <begin position="116"/>
        <end position="135"/>
    </location>
</feature>
<feature type="transmembrane region" description="Helical" evidence="1">
    <location>
        <begin position="89"/>
        <end position="110"/>
    </location>
</feature>
<proteinExistence type="predicted"/>
<evidence type="ECO:0000313" key="3">
    <source>
        <dbReference type="Proteomes" id="UP000218387"/>
    </source>
</evidence>
<dbReference type="EMBL" id="CP029487">
    <property type="protein sequence ID" value="QCT73343.1"/>
    <property type="molecule type" value="Genomic_DNA"/>
</dbReference>
<sequence length="224" mass="23998">MRIAGLLKGDICQQWKYGFYGLYLILTVIYAGVLSIMPPDWKVPGTALIIFSDPAALGLFFMGAVILLERSQRVLESLAVSPVRSEEYIVSKALSLSLIGTLAAAVLGVVGGSPSLPLLCIGTFTGAMLFSMVGLTAGARISTLNQFILVTVPVELLIFGPAILWVAGYQPWLLGLHPGVAVYQLISGSVHWTALSLLLWLAMAFFAARTAYIKMTRHLGGVTL</sequence>
<keyword evidence="1" id="KW-0812">Transmembrane</keyword>
<evidence type="ECO:0000256" key="1">
    <source>
        <dbReference type="SAM" id="Phobius"/>
    </source>
</evidence>
<gene>
    <name evidence="2" type="ORF">CPZ25_019155</name>
</gene>
<keyword evidence="3" id="KW-1185">Reference proteome</keyword>
<reference evidence="2 3" key="1">
    <citation type="submission" date="2018-05" db="EMBL/GenBank/DDBJ databases">
        <title>Genome comparison of Eubacterium sp.</title>
        <authorList>
            <person name="Feng Y."/>
            <person name="Sanchez-Andrea I."/>
            <person name="Stams A.J.M."/>
            <person name="De Vos W.M."/>
        </authorList>
    </citation>
    <scope>NUCLEOTIDE SEQUENCE [LARGE SCALE GENOMIC DNA]</scope>
    <source>
        <strain evidence="2 3">YI</strain>
    </source>
</reference>
<feature type="transmembrane region" description="Helical" evidence="1">
    <location>
        <begin position="189"/>
        <end position="208"/>
    </location>
</feature>